<dbReference type="Ensembl" id="ENSPMGT00000009909.1">
    <property type="protein sequence ID" value="ENSPMGP00000009291.1"/>
    <property type="gene ID" value="ENSPMGG00000007704.1"/>
</dbReference>
<dbReference type="STRING" id="409849.ENSPMGP00000009291"/>
<dbReference type="PRINTS" id="PR00213">
    <property type="entry name" value="MYELINP0"/>
</dbReference>
<evidence type="ECO:0000256" key="8">
    <source>
        <dbReference type="ARBA" id="ARBA00023319"/>
    </source>
</evidence>
<evidence type="ECO:0000313" key="12">
    <source>
        <dbReference type="Proteomes" id="UP000261520"/>
    </source>
</evidence>
<keyword evidence="5" id="KW-0472">Membrane</keyword>
<dbReference type="PROSITE" id="PS50835">
    <property type="entry name" value="IG_LIKE"/>
    <property type="match status" value="1"/>
</dbReference>
<organism evidence="11 12">
    <name type="scientific">Periophthalmus magnuspinnatus</name>
    <dbReference type="NCBI Taxonomy" id="409849"/>
    <lineage>
        <taxon>Eukaryota</taxon>
        <taxon>Metazoa</taxon>
        <taxon>Chordata</taxon>
        <taxon>Craniata</taxon>
        <taxon>Vertebrata</taxon>
        <taxon>Euteleostomi</taxon>
        <taxon>Actinopterygii</taxon>
        <taxon>Neopterygii</taxon>
        <taxon>Teleostei</taxon>
        <taxon>Neoteleostei</taxon>
        <taxon>Acanthomorphata</taxon>
        <taxon>Gobiaria</taxon>
        <taxon>Gobiiformes</taxon>
        <taxon>Gobioidei</taxon>
        <taxon>Gobiidae</taxon>
        <taxon>Oxudercinae</taxon>
        <taxon>Periophthalmus</taxon>
    </lineage>
</organism>
<dbReference type="AlphaFoldDB" id="A0A3B3ZYD1"/>
<evidence type="ECO:0000256" key="9">
    <source>
        <dbReference type="SAM" id="SignalP"/>
    </source>
</evidence>
<dbReference type="SMART" id="SM00409">
    <property type="entry name" value="IG"/>
    <property type="match status" value="1"/>
</dbReference>
<dbReference type="InterPro" id="IPR003599">
    <property type="entry name" value="Ig_sub"/>
</dbReference>
<evidence type="ECO:0000256" key="1">
    <source>
        <dbReference type="ARBA" id="ARBA00004479"/>
    </source>
</evidence>
<protein>
    <recommendedName>
        <fullName evidence="10">Ig-like domain-containing protein</fullName>
    </recommendedName>
</protein>
<dbReference type="PANTHER" id="PTHR13869">
    <property type="entry name" value="MYELIN P0 RELATED"/>
    <property type="match status" value="1"/>
</dbReference>
<proteinExistence type="predicted"/>
<reference evidence="11" key="2">
    <citation type="submission" date="2025-09" db="UniProtKB">
        <authorList>
            <consortium name="Ensembl"/>
        </authorList>
    </citation>
    <scope>IDENTIFICATION</scope>
</reference>
<evidence type="ECO:0000256" key="4">
    <source>
        <dbReference type="ARBA" id="ARBA00022989"/>
    </source>
</evidence>
<keyword evidence="2" id="KW-0812">Transmembrane</keyword>
<dbReference type="InterPro" id="IPR000920">
    <property type="entry name" value="Myelin_P0-rel"/>
</dbReference>
<evidence type="ECO:0000256" key="3">
    <source>
        <dbReference type="ARBA" id="ARBA00022729"/>
    </source>
</evidence>
<dbReference type="GO" id="GO:0009986">
    <property type="term" value="C:cell surface"/>
    <property type="evidence" value="ECO:0007669"/>
    <property type="project" value="TreeGrafter"/>
</dbReference>
<keyword evidence="8" id="KW-0393">Immunoglobulin domain</keyword>
<dbReference type="InterPro" id="IPR013783">
    <property type="entry name" value="Ig-like_fold"/>
</dbReference>
<sequence length="217" mass="24273">QFSVLNLTNLLLSTVTRPSSAIDIRADTEVIVENGTAGVLHCSFKSNQVVSSATSVTWSFQSSQPDNQLSKDSYTILYFAGGKAFPGQEEFKDRVHFIGDINKRDVSIQLNPVHFSDNGTYFCDVKNPPDVEGTRARTELRVVLRGGSILIQMTQLGKICWLFIFFGPVFTLLGPGVHICGQHILSFLAKMQIFRRTAACKNRNNAKMFNLEYFLRV</sequence>
<dbReference type="Gene3D" id="2.60.40.10">
    <property type="entry name" value="Immunoglobulins"/>
    <property type="match status" value="1"/>
</dbReference>
<dbReference type="InterPro" id="IPR036179">
    <property type="entry name" value="Ig-like_dom_sf"/>
</dbReference>
<accession>A0A3B3ZYD1</accession>
<dbReference type="PANTHER" id="PTHR13869:SF19">
    <property type="entry name" value="MYELIN PROTEIN ZERO-LIKE PROTEIN 1"/>
    <property type="match status" value="1"/>
</dbReference>
<dbReference type="SUPFAM" id="SSF48726">
    <property type="entry name" value="Immunoglobulin"/>
    <property type="match status" value="1"/>
</dbReference>
<dbReference type="Pfam" id="PF07686">
    <property type="entry name" value="V-set"/>
    <property type="match status" value="1"/>
</dbReference>
<evidence type="ECO:0000313" key="11">
    <source>
        <dbReference type="Ensembl" id="ENSPMGP00000009291.1"/>
    </source>
</evidence>
<dbReference type="Proteomes" id="UP000261520">
    <property type="component" value="Unplaced"/>
</dbReference>
<keyword evidence="6" id="KW-1015">Disulfide bond</keyword>
<evidence type="ECO:0000259" key="10">
    <source>
        <dbReference type="PROSITE" id="PS50835"/>
    </source>
</evidence>
<keyword evidence="12" id="KW-1185">Reference proteome</keyword>
<dbReference type="GO" id="GO:0005925">
    <property type="term" value="C:focal adhesion"/>
    <property type="evidence" value="ECO:0007669"/>
    <property type="project" value="TreeGrafter"/>
</dbReference>
<feature type="signal peptide" evidence="9">
    <location>
        <begin position="1"/>
        <end position="21"/>
    </location>
</feature>
<keyword evidence="4" id="KW-1133">Transmembrane helix</keyword>
<evidence type="ECO:0000256" key="6">
    <source>
        <dbReference type="ARBA" id="ARBA00023157"/>
    </source>
</evidence>
<name>A0A3B3ZYD1_9GOBI</name>
<feature type="chain" id="PRO_5017257024" description="Ig-like domain-containing protein" evidence="9">
    <location>
        <begin position="22"/>
        <end position="217"/>
    </location>
</feature>
<comment type="subcellular location">
    <subcellularLocation>
        <location evidence="1">Membrane</location>
        <topology evidence="1">Single-pass type I membrane protein</topology>
    </subcellularLocation>
</comment>
<dbReference type="InterPro" id="IPR013106">
    <property type="entry name" value="Ig_V-set"/>
</dbReference>
<dbReference type="InterPro" id="IPR007110">
    <property type="entry name" value="Ig-like_dom"/>
</dbReference>
<dbReference type="SMART" id="SM00406">
    <property type="entry name" value="IGv"/>
    <property type="match status" value="1"/>
</dbReference>
<feature type="domain" description="Ig-like" evidence="10">
    <location>
        <begin position="18"/>
        <end position="141"/>
    </location>
</feature>
<reference evidence="11" key="1">
    <citation type="submission" date="2025-08" db="UniProtKB">
        <authorList>
            <consortium name="Ensembl"/>
        </authorList>
    </citation>
    <scope>IDENTIFICATION</scope>
</reference>
<evidence type="ECO:0000256" key="2">
    <source>
        <dbReference type="ARBA" id="ARBA00022692"/>
    </source>
</evidence>
<evidence type="ECO:0000256" key="7">
    <source>
        <dbReference type="ARBA" id="ARBA00023180"/>
    </source>
</evidence>
<dbReference type="GO" id="GO:0005886">
    <property type="term" value="C:plasma membrane"/>
    <property type="evidence" value="ECO:0007669"/>
    <property type="project" value="TreeGrafter"/>
</dbReference>
<keyword evidence="3 9" id="KW-0732">Signal</keyword>
<keyword evidence="7" id="KW-0325">Glycoprotein</keyword>
<evidence type="ECO:0000256" key="5">
    <source>
        <dbReference type="ARBA" id="ARBA00023136"/>
    </source>
</evidence>